<evidence type="ECO:0000256" key="3">
    <source>
        <dbReference type="ARBA" id="ARBA00022741"/>
    </source>
</evidence>
<dbReference type="InterPro" id="IPR003593">
    <property type="entry name" value="AAA+_ATPase"/>
</dbReference>
<dbReference type="Proteomes" id="UP001277761">
    <property type="component" value="Unassembled WGS sequence"/>
</dbReference>
<evidence type="ECO:0000313" key="6">
    <source>
        <dbReference type="EMBL" id="MDX8152633.1"/>
    </source>
</evidence>
<accession>A0ABU4VLH5</accession>
<dbReference type="InterPro" id="IPR003439">
    <property type="entry name" value="ABC_transporter-like_ATP-bd"/>
</dbReference>
<keyword evidence="2" id="KW-0813">Transport</keyword>
<organism evidence="6 7">
    <name type="scientific">Patulibacter brassicae</name>
    <dbReference type="NCBI Taxonomy" id="1705717"/>
    <lineage>
        <taxon>Bacteria</taxon>
        <taxon>Bacillati</taxon>
        <taxon>Actinomycetota</taxon>
        <taxon>Thermoleophilia</taxon>
        <taxon>Solirubrobacterales</taxon>
        <taxon>Patulibacteraceae</taxon>
        <taxon>Patulibacter</taxon>
    </lineage>
</organism>
<sequence length="241" mass="24957">MPDEPTDAVALDGLVRRRGERLVLRDLTLAVPRGATVALLGPNGAGKSTLLRVLAGLLRPSRGGCRVLGHALPRERAAVKGRIGVLAHEPLLLRDLTVRENLVHRGRLLGGEAATPARIDALLEATDLVGRAAYPVAALSRGLTQRAAAAAALLGDPELLLLDEPLANLDPVAAERLGALLGPAPRSRFGAAGPRTRIVAGHDPEAALAESDLVVGLRGGALALLARPADVTDAEIGALYR</sequence>
<keyword evidence="3" id="KW-0547">Nucleotide-binding</keyword>
<dbReference type="SUPFAM" id="SSF52540">
    <property type="entry name" value="P-loop containing nucleoside triphosphate hydrolases"/>
    <property type="match status" value="1"/>
</dbReference>
<dbReference type="RefSeq" id="WP_319954789.1">
    <property type="nucleotide sequence ID" value="NZ_JAXAVX010000007.1"/>
</dbReference>
<evidence type="ECO:0000313" key="7">
    <source>
        <dbReference type="Proteomes" id="UP001277761"/>
    </source>
</evidence>
<name>A0ABU4VLH5_9ACTN</name>
<proteinExistence type="inferred from homology"/>
<dbReference type="GO" id="GO:0005524">
    <property type="term" value="F:ATP binding"/>
    <property type="evidence" value="ECO:0007669"/>
    <property type="project" value="UniProtKB-KW"/>
</dbReference>
<evidence type="ECO:0000256" key="4">
    <source>
        <dbReference type="ARBA" id="ARBA00022840"/>
    </source>
</evidence>
<dbReference type="Pfam" id="PF00005">
    <property type="entry name" value="ABC_tran"/>
    <property type="match status" value="1"/>
</dbReference>
<feature type="domain" description="ABC transporter" evidence="5">
    <location>
        <begin position="9"/>
        <end position="239"/>
    </location>
</feature>
<evidence type="ECO:0000256" key="2">
    <source>
        <dbReference type="ARBA" id="ARBA00022448"/>
    </source>
</evidence>
<dbReference type="EMBL" id="JAXAVX010000007">
    <property type="protein sequence ID" value="MDX8152633.1"/>
    <property type="molecule type" value="Genomic_DNA"/>
</dbReference>
<evidence type="ECO:0000256" key="1">
    <source>
        <dbReference type="ARBA" id="ARBA00005417"/>
    </source>
</evidence>
<reference evidence="6 7" key="1">
    <citation type="submission" date="2023-11" db="EMBL/GenBank/DDBJ databases">
        <authorList>
            <person name="Xu M."/>
            <person name="Jiang T."/>
        </authorList>
    </citation>
    <scope>NUCLEOTIDE SEQUENCE [LARGE SCALE GENOMIC DNA]</scope>
    <source>
        <strain evidence="6 7">SD</strain>
    </source>
</reference>
<dbReference type="PANTHER" id="PTHR43335">
    <property type="entry name" value="ABC TRANSPORTER, ATP-BINDING PROTEIN"/>
    <property type="match status" value="1"/>
</dbReference>
<dbReference type="Gene3D" id="3.40.50.300">
    <property type="entry name" value="P-loop containing nucleotide triphosphate hydrolases"/>
    <property type="match status" value="1"/>
</dbReference>
<comment type="similarity">
    <text evidence="1">Belongs to the ABC transporter superfamily.</text>
</comment>
<protein>
    <submittedName>
        <fullName evidence="6">ATP-binding cassette domain-containing protein</fullName>
    </submittedName>
</protein>
<dbReference type="PROSITE" id="PS50893">
    <property type="entry name" value="ABC_TRANSPORTER_2"/>
    <property type="match status" value="1"/>
</dbReference>
<comment type="caution">
    <text evidence="6">The sequence shown here is derived from an EMBL/GenBank/DDBJ whole genome shotgun (WGS) entry which is preliminary data.</text>
</comment>
<gene>
    <name evidence="6" type="ORF">SK069_13590</name>
</gene>
<keyword evidence="7" id="KW-1185">Reference proteome</keyword>
<dbReference type="InterPro" id="IPR027417">
    <property type="entry name" value="P-loop_NTPase"/>
</dbReference>
<dbReference type="SMART" id="SM00382">
    <property type="entry name" value="AAA"/>
    <property type="match status" value="1"/>
</dbReference>
<evidence type="ECO:0000259" key="5">
    <source>
        <dbReference type="PROSITE" id="PS50893"/>
    </source>
</evidence>
<keyword evidence="4 6" id="KW-0067">ATP-binding</keyword>